<dbReference type="EMBL" id="DYDO01000005">
    <property type="protein sequence ID" value="DBA23912.1"/>
    <property type="molecule type" value="Genomic_DNA"/>
</dbReference>
<reference evidence="3" key="1">
    <citation type="thesis" date="2020" institute="ProQuest LLC" country="789 East Eisenhower Parkway, Ann Arbor, MI, USA">
        <title>Comparative Genomics and Chromosome Evolution.</title>
        <authorList>
            <person name="Mudd A.B."/>
        </authorList>
    </citation>
    <scope>NUCLEOTIDE SEQUENCE</scope>
    <source>
        <strain evidence="3">1538</strain>
        <tissue evidence="3">Blood</tissue>
    </source>
</reference>
<protein>
    <recommendedName>
        <fullName evidence="2">NXPE C-terminal domain-containing protein</fullName>
    </recommendedName>
</protein>
<dbReference type="Proteomes" id="UP001181693">
    <property type="component" value="Unassembled WGS sequence"/>
</dbReference>
<dbReference type="PANTHER" id="PTHR16165:SF23">
    <property type="entry name" value="NEUREXOPHILIN AND PC-ESTERASE DOMAIN FAMILY, MEMBER 5"/>
    <property type="match status" value="1"/>
</dbReference>
<feature type="domain" description="NXPE C-terminal" evidence="2">
    <location>
        <begin position="289"/>
        <end position="510"/>
    </location>
</feature>
<evidence type="ECO:0000313" key="4">
    <source>
        <dbReference type="Proteomes" id="UP001181693"/>
    </source>
</evidence>
<organism evidence="3 4">
    <name type="scientific">Pyxicephalus adspersus</name>
    <name type="common">African bullfrog</name>
    <dbReference type="NCBI Taxonomy" id="30357"/>
    <lineage>
        <taxon>Eukaryota</taxon>
        <taxon>Metazoa</taxon>
        <taxon>Chordata</taxon>
        <taxon>Craniata</taxon>
        <taxon>Vertebrata</taxon>
        <taxon>Euteleostomi</taxon>
        <taxon>Amphibia</taxon>
        <taxon>Batrachia</taxon>
        <taxon>Anura</taxon>
        <taxon>Neobatrachia</taxon>
        <taxon>Ranoidea</taxon>
        <taxon>Pyxicephalidae</taxon>
        <taxon>Pyxicephalinae</taxon>
        <taxon>Pyxicephalus</taxon>
    </lineage>
</organism>
<evidence type="ECO:0000313" key="3">
    <source>
        <dbReference type="EMBL" id="DBA23912.1"/>
    </source>
</evidence>
<dbReference type="AlphaFoldDB" id="A0AAV3AIX9"/>
<gene>
    <name evidence="3" type="ORF">GDO54_011625</name>
</gene>
<comment type="caution">
    <text evidence="3">The sequence shown here is derived from an EMBL/GenBank/DDBJ whole genome shotgun (WGS) entry which is preliminary data.</text>
</comment>
<evidence type="ECO:0000256" key="1">
    <source>
        <dbReference type="ARBA" id="ARBA00005431"/>
    </source>
</evidence>
<dbReference type="Pfam" id="PF06312">
    <property type="entry name" value="Neurexophilin"/>
    <property type="match status" value="1"/>
</dbReference>
<proteinExistence type="inferred from homology"/>
<sequence length="512" mass="58539">MKPRSRLVSHWWKVYYYGFFYHNGQIAKAICNIRSPGQDVRYQLLTASNWKSSPTPSEGPQSQKEKEFQKFLQLLEWPEPPNSTSFMSSTSPKTTECTLIDPQTTYHVGELTKVFIRARDHYGNPKTYGGDYFQAKLHSPGLKAGVTGSITDHRNGSYTVTFPLPWPGICQISISLVHSSEAIAILKAKRDTHDFKVYYFGFFYRNGSMARAICNIRPSGQDVCSYRDSNTKEEWFCERPKGFPCSAYLEHSTGGRYADYTSVQQEFLHSSVTDQMISSALPTLNEDKWHSHVCRNQDFPTPANVTSCLKGKIMYMFGDSTLRQWWAYLVMFVPSLQRLDLHVNYPPGPLLATDAEHGYLVQWRAHQRPLFMNRTRLQELRYITNELDNIGGENEGLVVVINCAAHFILFPVNVYLKRIMGIRDAVARLLERSPHTKVIIKSANTGFLPPIGSNWLTWQLDTLLRAVFSGLPVTILDTWQMTSCHRLPQNLHANNIIVKNMVDLMLSFICPK</sequence>
<name>A0AAV3AIX9_PYXAD</name>
<dbReference type="Gene3D" id="2.60.40.10">
    <property type="entry name" value="Immunoglobulins"/>
    <property type="match status" value="1"/>
</dbReference>
<dbReference type="InterPro" id="IPR013783">
    <property type="entry name" value="Ig-like_fold"/>
</dbReference>
<dbReference type="PANTHER" id="PTHR16165">
    <property type="entry name" value="NXPE FAMILY MEMBER"/>
    <property type="match status" value="1"/>
</dbReference>
<dbReference type="InterPro" id="IPR014756">
    <property type="entry name" value="Ig_E-set"/>
</dbReference>
<comment type="similarity">
    <text evidence="1">Belongs to the NXPE family.</text>
</comment>
<accession>A0AAV3AIX9</accession>
<evidence type="ECO:0000259" key="2">
    <source>
        <dbReference type="Pfam" id="PF24536"/>
    </source>
</evidence>
<keyword evidence="4" id="KW-1185">Reference proteome</keyword>
<dbReference type="InterPro" id="IPR057106">
    <property type="entry name" value="NXPE4_C"/>
</dbReference>
<dbReference type="SUPFAM" id="SSF81296">
    <property type="entry name" value="E set domains"/>
    <property type="match status" value="1"/>
</dbReference>
<dbReference type="Pfam" id="PF24536">
    <property type="entry name" value="NXPE4_C"/>
    <property type="match status" value="1"/>
</dbReference>
<dbReference type="InterPro" id="IPR026845">
    <property type="entry name" value="NXPH/NXPE"/>
</dbReference>